<dbReference type="Pfam" id="PF00117">
    <property type="entry name" value="GATase"/>
    <property type="match status" value="1"/>
</dbReference>
<dbReference type="STRING" id="285351.SAMN04488035_0072"/>
<reference evidence="3" key="1">
    <citation type="submission" date="2016-10" db="EMBL/GenBank/DDBJ databases">
        <authorList>
            <person name="Varghese N."/>
            <person name="Submissions S."/>
        </authorList>
    </citation>
    <scope>NUCLEOTIDE SEQUENCE [LARGE SCALE GENOMIC DNA]</scope>
    <source>
        <strain evidence="3">DSM 19083</strain>
    </source>
</reference>
<dbReference type="NCBIfam" id="NF005743">
    <property type="entry name" value="PRK07567.1"/>
    <property type="match status" value="1"/>
</dbReference>
<dbReference type="RefSeq" id="WP_229828367.1">
    <property type="nucleotide sequence ID" value="NZ_BNAN01000001.1"/>
</dbReference>
<dbReference type="CDD" id="cd01741">
    <property type="entry name" value="GATase1_1"/>
    <property type="match status" value="1"/>
</dbReference>
<keyword evidence="3" id="KW-1185">Reference proteome</keyword>
<dbReference type="InterPro" id="IPR044992">
    <property type="entry name" value="ChyE-like"/>
</dbReference>
<evidence type="ECO:0000259" key="1">
    <source>
        <dbReference type="Pfam" id="PF00117"/>
    </source>
</evidence>
<evidence type="ECO:0000313" key="3">
    <source>
        <dbReference type="Proteomes" id="UP000198520"/>
    </source>
</evidence>
<dbReference type="InterPro" id="IPR017926">
    <property type="entry name" value="GATASE"/>
</dbReference>
<protein>
    <submittedName>
        <fullName evidence="2">GMP synthase (Glutamine-hydrolysing)</fullName>
    </submittedName>
</protein>
<evidence type="ECO:0000313" key="2">
    <source>
        <dbReference type="EMBL" id="SFE66092.1"/>
    </source>
</evidence>
<gene>
    <name evidence="2" type="ORF">SAMN04488035_0072</name>
</gene>
<feature type="domain" description="Glutamine amidotransferase" evidence="1">
    <location>
        <begin position="55"/>
        <end position="198"/>
    </location>
</feature>
<dbReference type="GO" id="GO:0005829">
    <property type="term" value="C:cytosol"/>
    <property type="evidence" value="ECO:0007669"/>
    <property type="project" value="TreeGrafter"/>
</dbReference>
<dbReference type="InterPro" id="IPR029062">
    <property type="entry name" value="Class_I_gatase-like"/>
</dbReference>
<dbReference type="PROSITE" id="PS51273">
    <property type="entry name" value="GATASE_TYPE_1"/>
    <property type="match status" value="1"/>
</dbReference>
<proteinExistence type="predicted"/>
<dbReference type="Proteomes" id="UP000198520">
    <property type="component" value="Unassembled WGS sequence"/>
</dbReference>
<dbReference type="SUPFAM" id="SSF52317">
    <property type="entry name" value="Class I glutamine amidotransferase-like"/>
    <property type="match status" value="1"/>
</dbReference>
<dbReference type="PANTHER" id="PTHR42695:SF5">
    <property type="entry name" value="GLUTAMINE AMIDOTRANSFERASE YLR126C-RELATED"/>
    <property type="match status" value="1"/>
</dbReference>
<dbReference type="EMBL" id="FONZ01000001">
    <property type="protein sequence ID" value="SFE66092.1"/>
    <property type="molecule type" value="Genomic_DNA"/>
</dbReference>
<organism evidence="2 3">
    <name type="scientific">Flavimobilis marinus</name>
    <dbReference type="NCBI Taxonomy" id="285351"/>
    <lineage>
        <taxon>Bacteria</taxon>
        <taxon>Bacillati</taxon>
        <taxon>Actinomycetota</taxon>
        <taxon>Actinomycetes</taxon>
        <taxon>Micrococcales</taxon>
        <taxon>Jonesiaceae</taxon>
        <taxon>Flavimobilis</taxon>
    </lineage>
</organism>
<name>A0A1I2CD24_9MICO</name>
<dbReference type="PANTHER" id="PTHR42695">
    <property type="entry name" value="GLUTAMINE AMIDOTRANSFERASE YLR126C-RELATED"/>
    <property type="match status" value="1"/>
</dbReference>
<dbReference type="AlphaFoldDB" id="A0A1I2CD24"/>
<accession>A0A1I2CD24</accession>
<dbReference type="Gene3D" id="3.40.50.880">
    <property type="match status" value="1"/>
</dbReference>
<sequence>MTSVPATRPFLLLATRAEDEAADAEYAAFLRFGGLAPDQLHRVRLEQRALPAINLDHYAGVIVGGSPFTSSDAPETKSDVQHRVEQELSELLDEVVARDFPYLGACYGVGTLGVHQGAVVDSQYGEAVGAVTVTLTAAGRDDPVLSGVPDSFAAYVGHKEACSRLPEHAVLLATAPSCPVQMFRVKQNLYATQFHPELDQAGLVQRIELYRDNGYFPPGTAPEVIAAVRGTTTPHPPTILANFVRRYAGRPD</sequence>